<dbReference type="SUPFAM" id="SSF88659">
    <property type="entry name" value="Sigma3 and sigma4 domains of RNA polymerase sigma factors"/>
    <property type="match status" value="1"/>
</dbReference>
<dbReference type="RefSeq" id="WP_303306376.1">
    <property type="nucleotide sequence ID" value="NZ_JAODOP010000004.1"/>
</dbReference>
<keyword evidence="4" id="KW-0804">Transcription</keyword>
<keyword evidence="2" id="KW-0805">Transcription regulation</keyword>
<organism evidence="7 8">
    <name type="scientific">Flavivirga spongiicola</name>
    <dbReference type="NCBI Taxonomy" id="421621"/>
    <lineage>
        <taxon>Bacteria</taxon>
        <taxon>Pseudomonadati</taxon>
        <taxon>Bacteroidota</taxon>
        <taxon>Flavobacteriia</taxon>
        <taxon>Flavobacteriales</taxon>
        <taxon>Flavobacteriaceae</taxon>
        <taxon>Flavivirga</taxon>
    </lineage>
</organism>
<dbReference type="Proteomes" id="UP001337305">
    <property type="component" value="Unassembled WGS sequence"/>
</dbReference>
<evidence type="ECO:0000256" key="1">
    <source>
        <dbReference type="ARBA" id="ARBA00010641"/>
    </source>
</evidence>
<name>A0ABU7XVY4_9FLAO</name>
<dbReference type="SUPFAM" id="SSF88946">
    <property type="entry name" value="Sigma2 domain of RNA polymerase sigma factors"/>
    <property type="match status" value="1"/>
</dbReference>
<comment type="similarity">
    <text evidence="1">Belongs to the sigma-70 factor family. ECF subfamily.</text>
</comment>
<keyword evidence="3" id="KW-0731">Sigma factor</keyword>
<dbReference type="Pfam" id="PF08281">
    <property type="entry name" value="Sigma70_r4_2"/>
    <property type="match status" value="1"/>
</dbReference>
<reference evidence="7 8" key="1">
    <citation type="submission" date="2022-09" db="EMBL/GenBank/DDBJ databases">
        <title>Genome sequencing of Flavivirga sp. MEBiC05379.</title>
        <authorList>
            <person name="Oh H.-M."/>
            <person name="Kwon K.K."/>
            <person name="Park M.J."/>
            <person name="Yang S.-H."/>
        </authorList>
    </citation>
    <scope>NUCLEOTIDE SEQUENCE [LARGE SCALE GENOMIC DNA]</scope>
    <source>
        <strain evidence="7 8">MEBiC05379</strain>
    </source>
</reference>
<gene>
    <name evidence="7" type="ORF">N1F79_12960</name>
</gene>
<dbReference type="InterPro" id="IPR039425">
    <property type="entry name" value="RNA_pol_sigma-70-like"/>
</dbReference>
<feature type="domain" description="RNA polymerase sigma-70 region 2" evidence="5">
    <location>
        <begin position="27"/>
        <end position="91"/>
    </location>
</feature>
<keyword evidence="8" id="KW-1185">Reference proteome</keyword>
<dbReference type="Gene3D" id="1.10.1740.10">
    <property type="match status" value="1"/>
</dbReference>
<dbReference type="EMBL" id="JAODOP010000004">
    <property type="protein sequence ID" value="MEF3834042.1"/>
    <property type="molecule type" value="Genomic_DNA"/>
</dbReference>
<evidence type="ECO:0000256" key="2">
    <source>
        <dbReference type="ARBA" id="ARBA00023015"/>
    </source>
</evidence>
<evidence type="ECO:0000313" key="8">
    <source>
        <dbReference type="Proteomes" id="UP001337305"/>
    </source>
</evidence>
<dbReference type="InterPro" id="IPR013325">
    <property type="entry name" value="RNA_pol_sigma_r2"/>
</dbReference>
<dbReference type="Gene3D" id="1.10.10.10">
    <property type="entry name" value="Winged helix-like DNA-binding domain superfamily/Winged helix DNA-binding domain"/>
    <property type="match status" value="1"/>
</dbReference>
<evidence type="ECO:0000256" key="4">
    <source>
        <dbReference type="ARBA" id="ARBA00023163"/>
    </source>
</evidence>
<dbReference type="InterPro" id="IPR013249">
    <property type="entry name" value="RNA_pol_sigma70_r4_t2"/>
</dbReference>
<dbReference type="Pfam" id="PF04542">
    <property type="entry name" value="Sigma70_r2"/>
    <property type="match status" value="1"/>
</dbReference>
<dbReference type="PANTHER" id="PTHR43133:SF46">
    <property type="entry name" value="RNA POLYMERASE SIGMA-70 FACTOR ECF SUBFAMILY"/>
    <property type="match status" value="1"/>
</dbReference>
<dbReference type="NCBIfam" id="TIGR02985">
    <property type="entry name" value="Sig70_bacteroi1"/>
    <property type="match status" value="1"/>
</dbReference>
<dbReference type="PANTHER" id="PTHR43133">
    <property type="entry name" value="RNA POLYMERASE ECF-TYPE SIGMA FACTO"/>
    <property type="match status" value="1"/>
</dbReference>
<dbReference type="InterPro" id="IPR013324">
    <property type="entry name" value="RNA_pol_sigma_r3/r4-like"/>
</dbReference>
<comment type="caution">
    <text evidence="7">The sequence shown here is derived from an EMBL/GenBank/DDBJ whole genome shotgun (WGS) entry which is preliminary data.</text>
</comment>
<evidence type="ECO:0000313" key="7">
    <source>
        <dbReference type="EMBL" id="MEF3834042.1"/>
    </source>
</evidence>
<evidence type="ECO:0000259" key="6">
    <source>
        <dbReference type="Pfam" id="PF08281"/>
    </source>
</evidence>
<feature type="domain" description="RNA polymerase sigma factor 70 region 4 type 2" evidence="6">
    <location>
        <begin position="124"/>
        <end position="170"/>
    </location>
</feature>
<protein>
    <submittedName>
        <fullName evidence="7">RNA polymerase sigma-70 factor</fullName>
    </submittedName>
</protein>
<evidence type="ECO:0000256" key="3">
    <source>
        <dbReference type="ARBA" id="ARBA00023082"/>
    </source>
</evidence>
<dbReference type="NCBIfam" id="TIGR02937">
    <property type="entry name" value="sigma70-ECF"/>
    <property type="match status" value="1"/>
</dbReference>
<dbReference type="InterPro" id="IPR007627">
    <property type="entry name" value="RNA_pol_sigma70_r2"/>
</dbReference>
<proteinExistence type="inferred from homology"/>
<dbReference type="InterPro" id="IPR014327">
    <property type="entry name" value="RNA_pol_sigma70_bacteroid"/>
</dbReference>
<sequence length="195" mass="23238">MHKIFFSQKKLIKLLKKGDARAYSYIVDLYYKKLCDYASNLARDNFKSEDIVQNVIIRMWQQREKLSSNVSIKNYLYKSVYNEFIDQYRKEIAVTKLEKKYIEGLDIVIEIQDVTETNRLMTLVQNEIERLPPKCKETFLMSKQEGLTYVEIAEYQNVSVNTVEKQMVKAFSILRKKMKEKIVSFIFLLFDIKKP</sequence>
<dbReference type="InterPro" id="IPR014284">
    <property type="entry name" value="RNA_pol_sigma-70_dom"/>
</dbReference>
<accession>A0ABU7XVY4</accession>
<evidence type="ECO:0000259" key="5">
    <source>
        <dbReference type="Pfam" id="PF04542"/>
    </source>
</evidence>
<dbReference type="InterPro" id="IPR036388">
    <property type="entry name" value="WH-like_DNA-bd_sf"/>
</dbReference>